<dbReference type="PANTHER" id="PTHR36379">
    <property type="entry name" value="PROTEIN PRD1"/>
    <property type="match status" value="1"/>
</dbReference>
<dbReference type="InterPro" id="IPR044968">
    <property type="entry name" value="PRD1"/>
</dbReference>
<proteinExistence type="predicted"/>
<evidence type="ECO:0000313" key="1">
    <source>
        <dbReference type="EMBL" id="GMH26796.1"/>
    </source>
</evidence>
<dbReference type="GO" id="GO:0042138">
    <property type="term" value="P:meiotic DNA double-strand break formation"/>
    <property type="evidence" value="ECO:0007669"/>
    <property type="project" value="InterPro"/>
</dbReference>
<gene>
    <name evidence="1" type="ORF">Nepgr_028639</name>
</gene>
<sequence>MCKNYAFIIYVLSALEQNILANGAGLLNGYAVSMTCIQLLDLYGFHRRPAKRSTRSPAVRMLKKIFFQPVIKKDLDVFSVEIQPTSFTWLLQLERISKAFFSPESPFQQRELP</sequence>
<keyword evidence="2" id="KW-1185">Reference proteome</keyword>
<reference evidence="1" key="1">
    <citation type="submission" date="2023-05" db="EMBL/GenBank/DDBJ databases">
        <title>Nepenthes gracilis genome sequencing.</title>
        <authorList>
            <person name="Fukushima K."/>
        </authorList>
    </citation>
    <scope>NUCLEOTIDE SEQUENCE</scope>
    <source>
        <strain evidence="1">SING2019-196</strain>
    </source>
</reference>
<organism evidence="1 2">
    <name type="scientific">Nepenthes gracilis</name>
    <name type="common">Slender pitcher plant</name>
    <dbReference type="NCBI Taxonomy" id="150966"/>
    <lineage>
        <taxon>Eukaryota</taxon>
        <taxon>Viridiplantae</taxon>
        <taxon>Streptophyta</taxon>
        <taxon>Embryophyta</taxon>
        <taxon>Tracheophyta</taxon>
        <taxon>Spermatophyta</taxon>
        <taxon>Magnoliopsida</taxon>
        <taxon>eudicotyledons</taxon>
        <taxon>Gunneridae</taxon>
        <taxon>Pentapetalae</taxon>
        <taxon>Caryophyllales</taxon>
        <taxon>Nepenthaceae</taxon>
        <taxon>Nepenthes</taxon>
    </lineage>
</organism>
<evidence type="ECO:0000313" key="2">
    <source>
        <dbReference type="Proteomes" id="UP001279734"/>
    </source>
</evidence>
<accession>A0AAD3TDD7</accession>
<protein>
    <submittedName>
        <fullName evidence="1">Uncharacterized protein</fullName>
    </submittedName>
</protein>
<dbReference type="Proteomes" id="UP001279734">
    <property type="component" value="Unassembled WGS sequence"/>
</dbReference>
<comment type="caution">
    <text evidence="1">The sequence shown here is derived from an EMBL/GenBank/DDBJ whole genome shotgun (WGS) entry which is preliminary data.</text>
</comment>
<dbReference type="AlphaFoldDB" id="A0AAD3TDD7"/>
<dbReference type="EMBL" id="BSYO01000032">
    <property type="protein sequence ID" value="GMH26796.1"/>
    <property type="molecule type" value="Genomic_DNA"/>
</dbReference>
<dbReference type="PANTHER" id="PTHR36379:SF1">
    <property type="entry name" value="PUTATIVE RECOMBINATION INITIATION DEFECT 1-RELATED"/>
    <property type="match status" value="1"/>
</dbReference>
<name>A0AAD3TDD7_NEPGR</name>